<dbReference type="Pfam" id="PF14494">
    <property type="entry name" value="DUF4436"/>
    <property type="match status" value="1"/>
</dbReference>
<reference evidence="3 4" key="1">
    <citation type="submission" date="2014-04" db="EMBL/GenBank/DDBJ databases">
        <authorList>
            <consortium name="DOE Joint Genome Institute"/>
            <person name="Kuo A."/>
            <person name="Gay G."/>
            <person name="Dore J."/>
            <person name="Kohler A."/>
            <person name="Nagy L.G."/>
            <person name="Floudas D."/>
            <person name="Copeland A."/>
            <person name="Barry K.W."/>
            <person name="Cichocki N."/>
            <person name="Veneault-Fourrey C."/>
            <person name="LaButti K."/>
            <person name="Lindquist E.A."/>
            <person name="Lipzen A."/>
            <person name="Lundell T."/>
            <person name="Morin E."/>
            <person name="Murat C."/>
            <person name="Sun H."/>
            <person name="Tunlid A."/>
            <person name="Henrissat B."/>
            <person name="Grigoriev I.V."/>
            <person name="Hibbett D.S."/>
            <person name="Martin F."/>
            <person name="Nordberg H.P."/>
            <person name="Cantor M.N."/>
            <person name="Hua S.X."/>
        </authorList>
    </citation>
    <scope>NUCLEOTIDE SEQUENCE [LARGE SCALE GENOMIC DNA]</scope>
    <source>
        <strain evidence="4">h7</strain>
    </source>
</reference>
<evidence type="ECO:0000256" key="1">
    <source>
        <dbReference type="SAM" id="MobiDB-lite"/>
    </source>
</evidence>
<feature type="compositionally biased region" description="Basic and acidic residues" evidence="1">
    <location>
        <begin position="297"/>
        <end position="307"/>
    </location>
</feature>
<organism evidence="3 4">
    <name type="scientific">Hebeloma cylindrosporum</name>
    <dbReference type="NCBI Taxonomy" id="76867"/>
    <lineage>
        <taxon>Eukaryota</taxon>
        <taxon>Fungi</taxon>
        <taxon>Dikarya</taxon>
        <taxon>Basidiomycota</taxon>
        <taxon>Agaricomycotina</taxon>
        <taxon>Agaricomycetes</taxon>
        <taxon>Agaricomycetidae</taxon>
        <taxon>Agaricales</taxon>
        <taxon>Agaricineae</taxon>
        <taxon>Hymenogastraceae</taxon>
        <taxon>Hebeloma</taxon>
    </lineage>
</organism>
<evidence type="ECO:0000313" key="4">
    <source>
        <dbReference type="Proteomes" id="UP000053424"/>
    </source>
</evidence>
<feature type="transmembrane region" description="Helical" evidence="2">
    <location>
        <begin position="210"/>
        <end position="228"/>
    </location>
</feature>
<feature type="region of interest" description="Disordered" evidence="1">
    <location>
        <begin position="277"/>
        <end position="307"/>
    </location>
</feature>
<sequence>MKLFLYGGIRMWDMDSKILSIRWMPHQCGPSYGAPKGCAGLQTDMLFFTDGDALGIPSFNESNAALDFKADWQGFLHYGFEQSLNMDALEATRSGQINLFGSESDDLYPFDWYRIQSLVAAVSPATNQTVPVVGASIFNPDQSQWKAYTEYRYLDDLNGQATKLTVFITMKRRVIVKIAAFLILIFNWLVTASLLYMTVVNVIGRREPPVGVDIVALTFSGLFALPSVRSVMPGNPPFGCLIDFLGILPNLMIIAGCATSFLISRLHREPRVLYPPHGGTHSSPKSFSNNDLELEQDIPRSEDARIW</sequence>
<proteinExistence type="predicted"/>
<keyword evidence="2" id="KW-0472">Membrane</keyword>
<feature type="transmembrane region" description="Helical" evidence="2">
    <location>
        <begin position="240"/>
        <end position="263"/>
    </location>
</feature>
<keyword evidence="4" id="KW-1185">Reference proteome</keyword>
<keyword evidence="2" id="KW-0812">Transmembrane</keyword>
<dbReference type="InterPro" id="IPR027948">
    <property type="entry name" value="DUF4436"/>
</dbReference>
<reference evidence="4" key="2">
    <citation type="submission" date="2015-01" db="EMBL/GenBank/DDBJ databases">
        <title>Evolutionary Origins and Diversification of the Mycorrhizal Mutualists.</title>
        <authorList>
            <consortium name="DOE Joint Genome Institute"/>
            <consortium name="Mycorrhizal Genomics Consortium"/>
            <person name="Kohler A."/>
            <person name="Kuo A."/>
            <person name="Nagy L.G."/>
            <person name="Floudas D."/>
            <person name="Copeland A."/>
            <person name="Barry K.W."/>
            <person name="Cichocki N."/>
            <person name="Veneault-Fourrey C."/>
            <person name="LaButti K."/>
            <person name="Lindquist E.A."/>
            <person name="Lipzen A."/>
            <person name="Lundell T."/>
            <person name="Morin E."/>
            <person name="Murat C."/>
            <person name="Riley R."/>
            <person name="Ohm R."/>
            <person name="Sun H."/>
            <person name="Tunlid A."/>
            <person name="Henrissat B."/>
            <person name="Grigoriev I.V."/>
            <person name="Hibbett D.S."/>
            <person name="Martin F."/>
        </authorList>
    </citation>
    <scope>NUCLEOTIDE SEQUENCE [LARGE SCALE GENOMIC DNA]</scope>
    <source>
        <strain evidence="4">h7</strain>
    </source>
</reference>
<dbReference type="EMBL" id="KN831777">
    <property type="protein sequence ID" value="KIM42811.1"/>
    <property type="molecule type" value="Genomic_DNA"/>
</dbReference>
<dbReference type="OrthoDB" id="2923771at2759"/>
<protein>
    <submittedName>
        <fullName evidence="3">Uncharacterized protein</fullName>
    </submittedName>
</protein>
<accession>A0A0C3CGS2</accession>
<dbReference type="Proteomes" id="UP000053424">
    <property type="component" value="Unassembled WGS sequence"/>
</dbReference>
<dbReference type="AlphaFoldDB" id="A0A0C3CGS2"/>
<feature type="transmembrane region" description="Helical" evidence="2">
    <location>
        <begin position="178"/>
        <end position="204"/>
    </location>
</feature>
<evidence type="ECO:0000313" key="3">
    <source>
        <dbReference type="EMBL" id="KIM42811.1"/>
    </source>
</evidence>
<feature type="compositionally biased region" description="Polar residues" evidence="1">
    <location>
        <begin position="280"/>
        <end position="291"/>
    </location>
</feature>
<dbReference type="STRING" id="686832.A0A0C3CGS2"/>
<keyword evidence="2" id="KW-1133">Transmembrane helix</keyword>
<gene>
    <name evidence="3" type="ORF">M413DRAFT_124194</name>
</gene>
<name>A0A0C3CGS2_HEBCY</name>
<dbReference type="HOGENOM" id="CLU_041457_0_0_1"/>
<evidence type="ECO:0000256" key="2">
    <source>
        <dbReference type="SAM" id="Phobius"/>
    </source>
</evidence>